<name>A0ABR2VR68_9FUNG</name>
<evidence type="ECO:0000256" key="1">
    <source>
        <dbReference type="SAM" id="Phobius"/>
    </source>
</evidence>
<keyword evidence="1" id="KW-1133">Transmembrane helix</keyword>
<organism evidence="2 3">
    <name type="scientific">Basidiobolus ranarum</name>
    <dbReference type="NCBI Taxonomy" id="34480"/>
    <lineage>
        <taxon>Eukaryota</taxon>
        <taxon>Fungi</taxon>
        <taxon>Fungi incertae sedis</taxon>
        <taxon>Zoopagomycota</taxon>
        <taxon>Entomophthoromycotina</taxon>
        <taxon>Basidiobolomycetes</taxon>
        <taxon>Basidiobolales</taxon>
        <taxon>Basidiobolaceae</taxon>
        <taxon>Basidiobolus</taxon>
    </lineage>
</organism>
<reference evidence="2 3" key="1">
    <citation type="submission" date="2023-04" db="EMBL/GenBank/DDBJ databases">
        <title>Genome of Basidiobolus ranarum AG-B5.</title>
        <authorList>
            <person name="Stajich J.E."/>
            <person name="Carter-House D."/>
            <person name="Gryganskyi A."/>
        </authorList>
    </citation>
    <scope>NUCLEOTIDE SEQUENCE [LARGE SCALE GENOMIC DNA]</scope>
    <source>
        <strain evidence="2 3">AG-B5</strain>
    </source>
</reference>
<accession>A0ABR2VR68</accession>
<sequence>MEDPYTYSLFQKLPSLIQERFKGTAVESQTLLEYLSHDYELLSTIFTLMALGVGLLLAYKLIHSTILLVWRVIKICLFTALTGFFLYWILELDCQHFNGQLKLLVQEKVFEYSDWLLPWK</sequence>
<evidence type="ECO:0000313" key="3">
    <source>
        <dbReference type="Proteomes" id="UP001479436"/>
    </source>
</evidence>
<proteinExistence type="predicted"/>
<comment type="caution">
    <text evidence="2">The sequence shown here is derived from an EMBL/GenBank/DDBJ whole genome shotgun (WGS) entry which is preliminary data.</text>
</comment>
<keyword evidence="1" id="KW-0472">Membrane</keyword>
<gene>
    <name evidence="2" type="ORF">K7432_013206</name>
</gene>
<keyword evidence="3" id="KW-1185">Reference proteome</keyword>
<feature type="transmembrane region" description="Helical" evidence="1">
    <location>
        <begin position="68"/>
        <end position="90"/>
    </location>
</feature>
<dbReference type="EMBL" id="JASJQH010008138">
    <property type="protein sequence ID" value="KAK9694982.1"/>
    <property type="molecule type" value="Genomic_DNA"/>
</dbReference>
<dbReference type="Proteomes" id="UP001479436">
    <property type="component" value="Unassembled WGS sequence"/>
</dbReference>
<protein>
    <submittedName>
        <fullName evidence="2">Uncharacterized protein</fullName>
    </submittedName>
</protein>
<keyword evidence="1" id="KW-0812">Transmembrane</keyword>
<evidence type="ECO:0000313" key="2">
    <source>
        <dbReference type="EMBL" id="KAK9694982.1"/>
    </source>
</evidence>
<feature type="transmembrane region" description="Helical" evidence="1">
    <location>
        <begin position="41"/>
        <end position="61"/>
    </location>
</feature>